<dbReference type="AlphaFoldDB" id="A0A2U2CG84"/>
<evidence type="ECO:0000313" key="3">
    <source>
        <dbReference type="Proteomes" id="UP000244940"/>
    </source>
</evidence>
<dbReference type="PRINTS" id="PR00359">
    <property type="entry name" value="BP450"/>
</dbReference>
<dbReference type="Gene3D" id="1.10.630.10">
    <property type="entry name" value="Cytochrome P450"/>
    <property type="match status" value="2"/>
</dbReference>
<evidence type="ECO:0000313" key="2">
    <source>
        <dbReference type="EMBL" id="PWE30794.1"/>
    </source>
</evidence>
<dbReference type="InterPro" id="IPR017972">
    <property type="entry name" value="Cyt_P450_CS"/>
</dbReference>
<dbReference type="PANTHER" id="PTHR46696">
    <property type="entry name" value="P450, PUTATIVE (EUROFUNG)-RELATED"/>
    <property type="match status" value="1"/>
</dbReference>
<proteinExistence type="inferred from homology"/>
<dbReference type="EMBL" id="QEYD01000002">
    <property type="protein sequence ID" value="PWE30794.1"/>
    <property type="molecule type" value="Genomic_DNA"/>
</dbReference>
<dbReference type="GO" id="GO:0020037">
    <property type="term" value="F:heme binding"/>
    <property type="evidence" value="ECO:0007669"/>
    <property type="project" value="InterPro"/>
</dbReference>
<dbReference type="InterPro" id="IPR036396">
    <property type="entry name" value="Cyt_P450_sf"/>
</dbReference>
<gene>
    <name evidence="2" type="ORF">C4N9_03285</name>
</gene>
<dbReference type="Proteomes" id="UP000244940">
    <property type="component" value="Unassembled WGS sequence"/>
</dbReference>
<dbReference type="SUPFAM" id="SSF48264">
    <property type="entry name" value="Cytochrome P450"/>
    <property type="match status" value="2"/>
</dbReference>
<comment type="similarity">
    <text evidence="1">Belongs to the cytochrome P450 family.</text>
</comment>
<name>A0A2U2CG84_9RHOB</name>
<dbReference type="GeneID" id="94363902"/>
<dbReference type="PROSITE" id="PS00086">
    <property type="entry name" value="CYTOCHROME_P450"/>
    <property type="match status" value="2"/>
</dbReference>
<dbReference type="InterPro" id="IPR002397">
    <property type="entry name" value="Cyt_P450_B"/>
</dbReference>
<sequence>MSRHVWSDPAGFVRDPQSAAEVLRVLDLPRLDTYHEAVARASGLDLSALHRLSRNTLVAMTGDDHLRTRRVIAPFFSRAGLAPWRDAVEQASHAAAETLATAPKPDLVRDFSAPLFLRTMPAILGLDLPQDAAHFDAVETVQRLTEPYLSVPALRALDSAVRQLLPTCPPPGSDADGNEEGPQSLLAYLRMRQADLPAWLEPEYFVLGILAGSNSATQSLSFALHGLLTGPAEDWAAAAAPGWAGTAPQRLLGLYQSTRTLVRVASEPATAGGCPYAAGQTAVVDIVDANSCLRARSGNPAAHMTFGSGPHKCPGAFLSEQVFETAIPVLARRFPDLTLEPERCRFVLTPMMQAPTALPCTPRQVSQRRSARLCDIRDMPSAKRILRDDAVFAPPPMERHLALLADKSGRDFGTAIRIARNAMFFMEGPRHTALRAALARDFDAAMLARWMPRIDAAIARALDALAQAAKPDLVTGFSDPLRPEAVRAVLGIHIEDPERFEALAPGLQEVLEPWLSLRDLTRVQGCFADALSLMRDPVPGDGPRPLLTSLLADPPEGFTPDDLRAVVLVLYGASFNLSHTLANIALWLLSRPAEERRQASDPAWMDAHLEALIARGSGPKYIYRQVRADLRLGDLDLKAGDTARLVVHGLNRACPAGAGHVSFGKGLHRCVGARLSREIIRKAIPALFTRFPGLAPVGQAQRYHPMSQTVALSALPCALTS</sequence>
<dbReference type="CDD" id="cd00302">
    <property type="entry name" value="cytochrome_P450"/>
    <property type="match status" value="1"/>
</dbReference>
<protein>
    <recommendedName>
        <fullName evidence="4">Cytochrome P450</fullName>
    </recommendedName>
</protein>
<keyword evidence="3" id="KW-1185">Reference proteome</keyword>
<dbReference type="GO" id="GO:0016705">
    <property type="term" value="F:oxidoreductase activity, acting on paired donors, with incorporation or reduction of molecular oxygen"/>
    <property type="evidence" value="ECO:0007669"/>
    <property type="project" value="InterPro"/>
</dbReference>
<evidence type="ECO:0000256" key="1">
    <source>
        <dbReference type="ARBA" id="ARBA00010617"/>
    </source>
</evidence>
<dbReference type="OrthoDB" id="9801155at2"/>
<dbReference type="GO" id="GO:0005506">
    <property type="term" value="F:iron ion binding"/>
    <property type="evidence" value="ECO:0007669"/>
    <property type="project" value="InterPro"/>
</dbReference>
<accession>A0A2U2CG84</accession>
<dbReference type="PANTHER" id="PTHR46696:SF1">
    <property type="entry name" value="CYTOCHROME P450 YJIB-RELATED"/>
    <property type="match status" value="1"/>
</dbReference>
<evidence type="ECO:0008006" key="4">
    <source>
        <dbReference type="Google" id="ProtNLM"/>
    </source>
</evidence>
<dbReference type="GO" id="GO:0004497">
    <property type="term" value="F:monooxygenase activity"/>
    <property type="evidence" value="ECO:0007669"/>
    <property type="project" value="InterPro"/>
</dbReference>
<comment type="caution">
    <text evidence="2">The sequence shown here is derived from an EMBL/GenBank/DDBJ whole genome shotgun (WGS) entry which is preliminary data.</text>
</comment>
<reference evidence="2 3" key="1">
    <citation type="submission" date="2018-05" db="EMBL/GenBank/DDBJ databases">
        <title>Pararhodobacter marina sp. nov., isolated from deep-sea water of the Indian Ocean.</title>
        <authorList>
            <person name="Lai Q.Sr."/>
            <person name="Liu X."/>
            <person name="Shao Z."/>
        </authorList>
    </citation>
    <scope>NUCLEOTIDE SEQUENCE [LARGE SCALE GENOMIC DNA]</scope>
    <source>
        <strain evidence="2 3">CIC4N-9</strain>
    </source>
</reference>
<dbReference type="RefSeq" id="WP_109531872.1">
    <property type="nucleotide sequence ID" value="NZ_QEYD01000002.1"/>
</dbReference>
<organism evidence="2 3">
    <name type="scientific">Pararhodobacter marinus</name>
    <dbReference type="NCBI Taxonomy" id="2184063"/>
    <lineage>
        <taxon>Bacteria</taxon>
        <taxon>Pseudomonadati</taxon>
        <taxon>Pseudomonadota</taxon>
        <taxon>Alphaproteobacteria</taxon>
        <taxon>Rhodobacterales</taxon>
        <taxon>Paracoccaceae</taxon>
        <taxon>Pararhodobacter</taxon>
    </lineage>
</organism>